<keyword evidence="3" id="KW-1185">Reference proteome</keyword>
<evidence type="ECO:0000256" key="1">
    <source>
        <dbReference type="SAM" id="MobiDB-lite"/>
    </source>
</evidence>
<feature type="region of interest" description="Disordered" evidence="1">
    <location>
        <begin position="155"/>
        <end position="190"/>
    </location>
</feature>
<feature type="region of interest" description="Disordered" evidence="1">
    <location>
        <begin position="36"/>
        <end position="96"/>
    </location>
</feature>
<feature type="compositionally biased region" description="Polar residues" evidence="1">
    <location>
        <begin position="177"/>
        <end position="190"/>
    </location>
</feature>
<reference evidence="3" key="1">
    <citation type="journal article" date="2005" name="Nature">
        <title>The map-based sequence of the rice genome.</title>
        <authorList>
            <consortium name="International rice genome sequencing project (IRGSP)"/>
            <person name="Matsumoto T."/>
            <person name="Wu J."/>
            <person name="Kanamori H."/>
            <person name="Katayose Y."/>
            <person name="Fujisawa M."/>
            <person name="Namiki N."/>
            <person name="Mizuno H."/>
            <person name="Yamamoto K."/>
            <person name="Antonio B.A."/>
            <person name="Baba T."/>
            <person name="Sakata K."/>
            <person name="Nagamura Y."/>
            <person name="Aoki H."/>
            <person name="Arikawa K."/>
            <person name="Arita K."/>
            <person name="Bito T."/>
            <person name="Chiden Y."/>
            <person name="Fujitsuka N."/>
            <person name="Fukunaka R."/>
            <person name="Hamada M."/>
            <person name="Harada C."/>
            <person name="Hayashi A."/>
            <person name="Hijishita S."/>
            <person name="Honda M."/>
            <person name="Hosokawa S."/>
            <person name="Ichikawa Y."/>
            <person name="Idonuma A."/>
            <person name="Iijima M."/>
            <person name="Ikeda M."/>
            <person name="Ikeno M."/>
            <person name="Ito K."/>
            <person name="Ito S."/>
            <person name="Ito T."/>
            <person name="Ito Y."/>
            <person name="Ito Y."/>
            <person name="Iwabuchi A."/>
            <person name="Kamiya K."/>
            <person name="Karasawa W."/>
            <person name="Kurita K."/>
            <person name="Katagiri S."/>
            <person name="Kikuta A."/>
            <person name="Kobayashi H."/>
            <person name="Kobayashi N."/>
            <person name="Machita K."/>
            <person name="Maehara T."/>
            <person name="Masukawa M."/>
            <person name="Mizubayashi T."/>
            <person name="Mukai Y."/>
            <person name="Nagasaki H."/>
            <person name="Nagata Y."/>
            <person name="Naito S."/>
            <person name="Nakashima M."/>
            <person name="Nakama Y."/>
            <person name="Nakamichi Y."/>
            <person name="Nakamura M."/>
            <person name="Meguro A."/>
            <person name="Negishi M."/>
            <person name="Ohta I."/>
            <person name="Ohta T."/>
            <person name="Okamoto M."/>
            <person name="Ono N."/>
            <person name="Saji S."/>
            <person name="Sakaguchi M."/>
            <person name="Sakai K."/>
            <person name="Shibata M."/>
            <person name="Shimokawa T."/>
            <person name="Song J."/>
            <person name="Takazaki Y."/>
            <person name="Terasawa K."/>
            <person name="Tsugane M."/>
            <person name="Tsuji K."/>
            <person name="Ueda S."/>
            <person name="Waki K."/>
            <person name="Yamagata H."/>
            <person name="Yamamoto M."/>
            <person name="Yamamoto S."/>
            <person name="Yamane H."/>
            <person name="Yoshiki S."/>
            <person name="Yoshihara R."/>
            <person name="Yukawa K."/>
            <person name="Zhong H."/>
            <person name="Yano M."/>
            <person name="Yuan Q."/>
            <person name="Ouyang S."/>
            <person name="Liu J."/>
            <person name="Jones K.M."/>
            <person name="Gansberger K."/>
            <person name="Moffat K."/>
            <person name="Hill J."/>
            <person name="Bera J."/>
            <person name="Fadrosh D."/>
            <person name="Jin S."/>
            <person name="Johri S."/>
            <person name="Kim M."/>
            <person name="Overton L."/>
            <person name="Reardon M."/>
            <person name="Tsitrin T."/>
            <person name="Vuong H."/>
            <person name="Weaver B."/>
            <person name="Ciecko A."/>
            <person name="Tallon L."/>
            <person name="Jackson J."/>
            <person name="Pai G."/>
            <person name="Aken S.V."/>
            <person name="Utterback T."/>
            <person name="Reidmuller S."/>
            <person name="Feldblyum T."/>
            <person name="Hsiao J."/>
            <person name="Zismann V."/>
            <person name="Iobst S."/>
            <person name="de Vazeille A.R."/>
            <person name="Buell C.R."/>
            <person name="Ying K."/>
            <person name="Li Y."/>
            <person name="Lu T."/>
            <person name="Huang Y."/>
            <person name="Zhao Q."/>
            <person name="Feng Q."/>
            <person name="Zhang L."/>
            <person name="Zhu J."/>
            <person name="Weng Q."/>
            <person name="Mu J."/>
            <person name="Lu Y."/>
            <person name="Fan D."/>
            <person name="Liu Y."/>
            <person name="Guan J."/>
            <person name="Zhang Y."/>
            <person name="Yu S."/>
            <person name="Liu X."/>
            <person name="Zhang Y."/>
            <person name="Hong G."/>
            <person name="Han B."/>
            <person name="Choisne N."/>
            <person name="Demange N."/>
            <person name="Orjeda G."/>
            <person name="Samain S."/>
            <person name="Cattolico L."/>
            <person name="Pelletier E."/>
            <person name="Couloux A."/>
            <person name="Segurens B."/>
            <person name="Wincker P."/>
            <person name="D'Hont A."/>
            <person name="Scarpelli C."/>
            <person name="Weissenbach J."/>
            <person name="Salanoubat M."/>
            <person name="Quetier F."/>
            <person name="Yu Y."/>
            <person name="Kim H.R."/>
            <person name="Rambo T."/>
            <person name="Currie J."/>
            <person name="Collura K."/>
            <person name="Luo M."/>
            <person name="Yang T."/>
            <person name="Ammiraju J.S.S."/>
            <person name="Engler F."/>
            <person name="Soderlund C."/>
            <person name="Wing R.A."/>
            <person name="Palmer L.E."/>
            <person name="de la Bastide M."/>
            <person name="Spiegel L."/>
            <person name="Nascimento L."/>
            <person name="Zutavern T."/>
            <person name="O'Shaughnessy A."/>
            <person name="Dike S."/>
            <person name="Dedhia N."/>
            <person name="Preston R."/>
            <person name="Balija V."/>
            <person name="McCombie W.R."/>
            <person name="Chow T."/>
            <person name="Chen H."/>
            <person name="Chung M."/>
            <person name="Chen C."/>
            <person name="Shaw J."/>
            <person name="Wu H."/>
            <person name="Hsiao K."/>
            <person name="Chao Y."/>
            <person name="Chu M."/>
            <person name="Cheng C."/>
            <person name="Hour A."/>
            <person name="Lee P."/>
            <person name="Lin S."/>
            <person name="Lin Y."/>
            <person name="Liou J."/>
            <person name="Liu S."/>
            <person name="Hsing Y."/>
            <person name="Raghuvanshi S."/>
            <person name="Mohanty A."/>
            <person name="Bharti A.K."/>
            <person name="Gaur A."/>
            <person name="Gupta V."/>
            <person name="Kumar D."/>
            <person name="Ravi V."/>
            <person name="Vij S."/>
            <person name="Kapur A."/>
            <person name="Khurana P."/>
            <person name="Khurana P."/>
            <person name="Khurana J.P."/>
            <person name="Tyagi A.K."/>
            <person name="Gaikwad K."/>
            <person name="Singh A."/>
            <person name="Dalal V."/>
            <person name="Srivastava S."/>
            <person name="Dixit A."/>
            <person name="Pal A.K."/>
            <person name="Ghazi I.A."/>
            <person name="Yadav M."/>
            <person name="Pandit A."/>
            <person name="Bhargava A."/>
            <person name="Sureshbabu K."/>
            <person name="Batra K."/>
            <person name="Sharma T.R."/>
            <person name="Mohapatra T."/>
            <person name="Singh N.K."/>
            <person name="Messing J."/>
            <person name="Nelson A.B."/>
            <person name="Fuks G."/>
            <person name="Kavchok S."/>
            <person name="Keizer G."/>
            <person name="Linton E."/>
            <person name="Llaca V."/>
            <person name="Song R."/>
            <person name="Tanyolac B."/>
            <person name="Young S."/>
            <person name="Ho-Il K."/>
            <person name="Hahn J.H."/>
            <person name="Sangsakoo G."/>
            <person name="Vanavichit A."/>
            <person name="de Mattos Luiz.A.T."/>
            <person name="Zimmer P.D."/>
            <person name="Malone G."/>
            <person name="Dellagostin O."/>
            <person name="de Oliveira A.C."/>
            <person name="Bevan M."/>
            <person name="Bancroft I."/>
            <person name="Minx P."/>
            <person name="Cordum H."/>
            <person name="Wilson R."/>
            <person name="Cheng Z."/>
            <person name="Jin W."/>
            <person name="Jiang J."/>
            <person name="Leong S.A."/>
            <person name="Iwama H."/>
            <person name="Gojobori T."/>
            <person name="Itoh T."/>
            <person name="Niimura Y."/>
            <person name="Fujii Y."/>
            <person name="Habara T."/>
            <person name="Sakai H."/>
            <person name="Sato Y."/>
            <person name="Wilson G."/>
            <person name="Kumar K."/>
            <person name="McCouch S."/>
            <person name="Juretic N."/>
            <person name="Hoen D."/>
            <person name="Wright S."/>
            <person name="Bruskiewich R."/>
            <person name="Bureau T."/>
            <person name="Miyao A."/>
            <person name="Hirochika H."/>
            <person name="Nishikawa T."/>
            <person name="Kadowaki K."/>
            <person name="Sugiura M."/>
            <person name="Burr B."/>
            <person name="Sasaki T."/>
        </authorList>
    </citation>
    <scope>NUCLEOTIDE SEQUENCE [LARGE SCALE GENOMIC DNA]</scope>
    <source>
        <strain evidence="3">cv. Nipponbare</strain>
    </source>
</reference>
<sequence>MVANELLSSWIDMREWGREILRDLTDGALAKEALKHAPAESPPPRQRAVKHHEQQAPGDSRSGRSRPQEAVAAVARNGAATSQTTTTKPLTPPQGASFFRRFVGTATSRTLTTKQLAPLQGAGFSRSPTDVAAAAARNQPFPSIRPLVFGSRTSAATNRRRLRPHWHPWSSPAKDQLGTNPKSITNSLPI</sequence>
<name>A0A0N7KII8_ORYSJ</name>
<dbReference type="AlphaFoldDB" id="A0A0N7KII8"/>
<organism evidence="2 3">
    <name type="scientific">Oryza sativa subsp. japonica</name>
    <name type="common">Rice</name>
    <dbReference type="NCBI Taxonomy" id="39947"/>
    <lineage>
        <taxon>Eukaryota</taxon>
        <taxon>Viridiplantae</taxon>
        <taxon>Streptophyta</taxon>
        <taxon>Embryophyta</taxon>
        <taxon>Tracheophyta</taxon>
        <taxon>Spermatophyta</taxon>
        <taxon>Magnoliopsida</taxon>
        <taxon>Liliopsida</taxon>
        <taxon>Poales</taxon>
        <taxon>Poaceae</taxon>
        <taxon>BOP clade</taxon>
        <taxon>Oryzoideae</taxon>
        <taxon>Oryzeae</taxon>
        <taxon>Oryzinae</taxon>
        <taxon>Oryza</taxon>
        <taxon>Oryza sativa</taxon>
    </lineage>
</organism>
<proteinExistence type="predicted"/>
<evidence type="ECO:0000313" key="2">
    <source>
        <dbReference type="EMBL" id="BAS87737.1"/>
    </source>
</evidence>
<dbReference type="Proteomes" id="UP000059680">
    <property type="component" value="Chromosome 4"/>
</dbReference>
<protein>
    <submittedName>
        <fullName evidence="2">Os04g0136601 protein</fullName>
    </submittedName>
</protein>
<accession>A0A0N7KII8</accession>
<gene>
    <name evidence="2" type="ordered locus">Os04g0136601</name>
    <name evidence="2" type="ORF">OSNPB_040136601</name>
</gene>
<dbReference type="InParanoid" id="A0A0N7KII8"/>
<feature type="compositionally biased region" description="Low complexity" evidence="1">
    <location>
        <begin position="70"/>
        <end position="89"/>
    </location>
</feature>
<evidence type="ECO:0000313" key="3">
    <source>
        <dbReference type="Proteomes" id="UP000059680"/>
    </source>
</evidence>
<dbReference type="EMBL" id="AP014960">
    <property type="protein sequence ID" value="BAS87737.1"/>
    <property type="molecule type" value="Genomic_DNA"/>
</dbReference>
<reference evidence="2 3" key="3">
    <citation type="journal article" date="2013" name="Rice">
        <title>Improvement of the Oryza sativa Nipponbare reference genome using next generation sequence and optical map data.</title>
        <authorList>
            <person name="Kawahara Y."/>
            <person name="de la Bastide M."/>
            <person name="Hamilton J.P."/>
            <person name="Kanamori H."/>
            <person name="McCombie W.R."/>
            <person name="Ouyang S."/>
            <person name="Schwartz D.C."/>
            <person name="Tanaka T."/>
            <person name="Wu J."/>
            <person name="Zhou S."/>
            <person name="Childs K.L."/>
            <person name="Davidson R.M."/>
            <person name="Lin H."/>
            <person name="Quesada-Ocampo L."/>
            <person name="Vaillancourt B."/>
            <person name="Sakai H."/>
            <person name="Lee S.S."/>
            <person name="Kim J."/>
            <person name="Numa H."/>
            <person name="Itoh T."/>
            <person name="Buell C.R."/>
            <person name="Matsumoto T."/>
        </authorList>
    </citation>
    <scope>NUCLEOTIDE SEQUENCE [LARGE SCALE GENOMIC DNA]</scope>
    <source>
        <strain evidence="3">cv. Nipponbare</strain>
    </source>
</reference>
<dbReference type="PaxDb" id="39947-A0A0N7KII8"/>
<reference evidence="2 3" key="2">
    <citation type="journal article" date="2013" name="Plant Cell Physiol.">
        <title>Rice Annotation Project Database (RAP-DB): an integrative and interactive database for rice genomics.</title>
        <authorList>
            <person name="Sakai H."/>
            <person name="Lee S.S."/>
            <person name="Tanaka T."/>
            <person name="Numa H."/>
            <person name="Kim J."/>
            <person name="Kawahara Y."/>
            <person name="Wakimoto H."/>
            <person name="Yang C.C."/>
            <person name="Iwamoto M."/>
            <person name="Abe T."/>
            <person name="Yamada Y."/>
            <person name="Muto A."/>
            <person name="Inokuchi H."/>
            <person name="Ikemura T."/>
            <person name="Matsumoto T."/>
            <person name="Sasaki T."/>
            <person name="Itoh T."/>
        </authorList>
    </citation>
    <scope>NUCLEOTIDE SEQUENCE [LARGE SCALE GENOMIC DNA]</scope>
    <source>
        <strain evidence="3">cv. Nipponbare</strain>
    </source>
</reference>